<reference evidence="3" key="1">
    <citation type="journal article" date="2014" name="Int. J. Syst. Evol. Microbiol.">
        <title>Complete genome sequence of Corynebacterium casei LMG S-19264T (=DSM 44701T), isolated from a smear-ripened cheese.</title>
        <authorList>
            <consortium name="US DOE Joint Genome Institute (JGI-PGF)"/>
            <person name="Walter F."/>
            <person name="Albersmeier A."/>
            <person name="Kalinowski J."/>
            <person name="Ruckert C."/>
        </authorList>
    </citation>
    <scope>NUCLEOTIDE SEQUENCE</scope>
    <source>
        <strain evidence="3">CGMCC 1.15179</strain>
    </source>
</reference>
<feature type="transmembrane region" description="Helical" evidence="1">
    <location>
        <begin position="37"/>
        <end position="60"/>
    </location>
</feature>
<reference evidence="3" key="2">
    <citation type="submission" date="2020-09" db="EMBL/GenBank/DDBJ databases">
        <authorList>
            <person name="Sun Q."/>
            <person name="Zhou Y."/>
        </authorList>
    </citation>
    <scope>NUCLEOTIDE SEQUENCE</scope>
    <source>
        <strain evidence="3">CGMCC 1.15179</strain>
    </source>
</reference>
<organism evidence="3 4">
    <name type="scientific">Marinithermofilum abyssi</name>
    <dbReference type="NCBI Taxonomy" id="1571185"/>
    <lineage>
        <taxon>Bacteria</taxon>
        <taxon>Bacillati</taxon>
        <taxon>Bacillota</taxon>
        <taxon>Bacilli</taxon>
        <taxon>Bacillales</taxon>
        <taxon>Thermoactinomycetaceae</taxon>
        <taxon>Marinithermofilum</taxon>
    </lineage>
</organism>
<keyword evidence="1" id="KW-0812">Transmembrane</keyword>
<dbReference type="InterPro" id="IPR003018">
    <property type="entry name" value="GAF"/>
</dbReference>
<feature type="transmembrane region" description="Helical" evidence="1">
    <location>
        <begin position="12"/>
        <end position="31"/>
    </location>
</feature>
<dbReference type="Gene3D" id="3.30.450.40">
    <property type="match status" value="1"/>
</dbReference>
<gene>
    <name evidence="3" type="ORF">GCM10011571_29890</name>
</gene>
<keyword evidence="1" id="KW-0472">Membrane</keyword>
<comment type="caution">
    <text evidence="3">The sequence shown here is derived from an EMBL/GenBank/DDBJ whole genome shotgun (WGS) entry which is preliminary data.</text>
</comment>
<sequence>MKRIRTWWNQHKFMTILLGLSSILTFVGMLYSNWDFFSYQIPLWVSLFVGFLLAVALNVFSHSAASDDPVSAAEDTDETLKEALLLIEEQDGILKENTHTINQAMNAYKWVSWCFCHFEGFLEEPEGIYQTIMDCLISTIKHHRDLNPRMAIWVENEEEPGMLKCLAAYRHSPQVKQRRPRIHESSAGLAWLTKKEYYVPDTYDPQYVFERYEYREDPEFRSLLCVPILCEKGKETVRIGVLSITGIPKDAYNEANPESKAVRDRVTLWAGILFPLIYRHLEEIERRACKTTNIRG</sequence>
<keyword evidence="1" id="KW-1133">Transmembrane helix</keyword>
<name>A0A8J2VCE5_9BACL</name>
<dbReference type="Pfam" id="PF01590">
    <property type="entry name" value="GAF"/>
    <property type="match status" value="1"/>
</dbReference>
<accession>A0A8J2VCE5</accession>
<proteinExistence type="predicted"/>
<protein>
    <recommendedName>
        <fullName evidence="2">GAF domain-containing protein</fullName>
    </recommendedName>
</protein>
<evidence type="ECO:0000313" key="3">
    <source>
        <dbReference type="EMBL" id="GGE25795.1"/>
    </source>
</evidence>
<dbReference type="RefSeq" id="WP_188648698.1">
    <property type="nucleotide sequence ID" value="NZ_BMHQ01000012.1"/>
</dbReference>
<evidence type="ECO:0000259" key="2">
    <source>
        <dbReference type="Pfam" id="PF01590"/>
    </source>
</evidence>
<keyword evidence="4" id="KW-1185">Reference proteome</keyword>
<feature type="domain" description="GAF" evidence="2">
    <location>
        <begin position="148"/>
        <end position="252"/>
    </location>
</feature>
<dbReference type="EMBL" id="BMHQ01000012">
    <property type="protein sequence ID" value="GGE25795.1"/>
    <property type="molecule type" value="Genomic_DNA"/>
</dbReference>
<dbReference type="Proteomes" id="UP000625210">
    <property type="component" value="Unassembled WGS sequence"/>
</dbReference>
<dbReference type="InterPro" id="IPR029016">
    <property type="entry name" value="GAF-like_dom_sf"/>
</dbReference>
<evidence type="ECO:0000256" key="1">
    <source>
        <dbReference type="SAM" id="Phobius"/>
    </source>
</evidence>
<evidence type="ECO:0000313" key="4">
    <source>
        <dbReference type="Proteomes" id="UP000625210"/>
    </source>
</evidence>
<dbReference type="SUPFAM" id="SSF55781">
    <property type="entry name" value="GAF domain-like"/>
    <property type="match status" value="1"/>
</dbReference>
<dbReference type="AlphaFoldDB" id="A0A8J2VCE5"/>